<evidence type="ECO:0000256" key="6">
    <source>
        <dbReference type="PROSITE-ProRule" id="PRU00277"/>
    </source>
</evidence>
<dbReference type="EC" id="5.2.1.8" evidence="3 6"/>
<dbReference type="EMBL" id="SKFH01000007">
    <property type="protein sequence ID" value="TCZ73258.1"/>
    <property type="molecule type" value="Genomic_DNA"/>
</dbReference>
<dbReference type="PROSITE" id="PS51257">
    <property type="entry name" value="PROKAR_LIPOPROTEIN"/>
    <property type="match status" value="1"/>
</dbReference>
<dbReference type="PANTHER" id="PTHR43811">
    <property type="entry name" value="FKBP-TYPE PEPTIDYL-PROLYL CIS-TRANS ISOMERASE FKPA"/>
    <property type="match status" value="1"/>
</dbReference>
<dbReference type="InterPro" id="IPR046357">
    <property type="entry name" value="PPIase_dom_sf"/>
</dbReference>
<comment type="caution">
    <text evidence="9">The sequence shown here is derived from an EMBL/GenBank/DDBJ whole genome shotgun (WGS) entry which is preliminary data.</text>
</comment>
<evidence type="ECO:0000313" key="9">
    <source>
        <dbReference type="EMBL" id="TCZ73258.1"/>
    </source>
</evidence>
<dbReference type="PANTHER" id="PTHR43811:SF19">
    <property type="entry name" value="39 KDA FK506-BINDING NUCLEAR PROTEIN"/>
    <property type="match status" value="1"/>
</dbReference>
<evidence type="ECO:0000259" key="8">
    <source>
        <dbReference type="PROSITE" id="PS50059"/>
    </source>
</evidence>
<proteinExistence type="inferred from homology"/>
<name>A0A4R4E6D4_9BACT</name>
<evidence type="ECO:0000256" key="7">
    <source>
        <dbReference type="SAM" id="MobiDB-lite"/>
    </source>
</evidence>
<gene>
    <name evidence="9" type="ORF">E0486_06180</name>
</gene>
<comment type="catalytic activity">
    <reaction evidence="1 6">
        <text>[protein]-peptidylproline (omega=180) = [protein]-peptidylproline (omega=0)</text>
        <dbReference type="Rhea" id="RHEA:16237"/>
        <dbReference type="Rhea" id="RHEA-COMP:10747"/>
        <dbReference type="Rhea" id="RHEA-COMP:10748"/>
        <dbReference type="ChEBI" id="CHEBI:83833"/>
        <dbReference type="ChEBI" id="CHEBI:83834"/>
        <dbReference type="EC" id="5.2.1.8"/>
    </reaction>
</comment>
<evidence type="ECO:0000313" key="10">
    <source>
        <dbReference type="Proteomes" id="UP000295164"/>
    </source>
</evidence>
<comment type="similarity">
    <text evidence="2">Belongs to the FKBP-type PPIase family.</text>
</comment>
<dbReference type="Pfam" id="PF00254">
    <property type="entry name" value="FKBP_C"/>
    <property type="match status" value="1"/>
</dbReference>
<feature type="region of interest" description="Disordered" evidence="7">
    <location>
        <begin position="300"/>
        <end position="323"/>
    </location>
</feature>
<dbReference type="AlphaFoldDB" id="A0A4R4E6D4"/>
<keyword evidence="10" id="KW-1185">Reference proteome</keyword>
<keyword evidence="5 6" id="KW-0413">Isomerase</keyword>
<evidence type="ECO:0000256" key="5">
    <source>
        <dbReference type="ARBA" id="ARBA00023235"/>
    </source>
</evidence>
<dbReference type="PROSITE" id="PS50059">
    <property type="entry name" value="FKBP_PPIASE"/>
    <property type="match status" value="1"/>
</dbReference>
<evidence type="ECO:0000256" key="2">
    <source>
        <dbReference type="ARBA" id="ARBA00006577"/>
    </source>
</evidence>
<dbReference type="InterPro" id="IPR001179">
    <property type="entry name" value="PPIase_FKBP_dom"/>
</dbReference>
<dbReference type="Proteomes" id="UP000295164">
    <property type="component" value="Unassembled WGS sequence"/>
</dbReference>
<dbReference type="SUPFAM" id="SSF54534">
    <property type="entry name" value="FKBP-like"/>
    <property type="match status" value="2"/>
</dbReference>
<evidence type="ECO:0000256" key="1">
    <source>
        <dbReference type="ARBA" id="ARBA00000971"/>
    </source>
</evidence>
<reference evidence="9 10" key="1">
    <citation type="submission" date="2019-03" db="EMBL/GenBank/DDBJ databases">
        <authorList>
            <person name="Kim M.K.M."/>
        </authorList>
    </citation>
    <scope>NUCLEOTIDE SEQUENCE [LARGE SCALE GENOMIC DNA]</scope>
    <source>
        <strain evidence="9 10">17J68-15</strain>
    </source>
</reference>
<dbReference type="OrthoDB" id="9814548at2"/>
<evidence type="ECO:0000256" key="4">
    <source>
        <dbReference type="ARBA" id="ARBA00023110"/>
    </source>
</evidence>
<organism evidence="9 10">
    <name type="scientific">Flaviaesturariibacter aridisoli</name>
    <dbReference type="NCBI Taxonomy" id="2545761"/>
    <lineage>
        <taxon>Bacteria</taxon>
        <taxon>Pseudomonadati</taxon>
        <taxon>Bacteroidota</taxon>
        <taxon>Chitinophagia</taxon>
        <taxon>Chitinophagales</taxon>
        <taxon>Chitinophagaceae</taxon>
        <taxon>Flaviaestuariibacter</taxon>
    </lineage>
</organism>
<dbReference type="Gene3D" id="3.10.50.40">
    <property type="match status" value="2"/>
</dbReference>
<feature type="domain" description="PPIase FKBP-type" evidence="8">
    <location>
        <begin position="207"/>
        <end position="300"/>
    </location>
</feature>
<dbReference type="RefSeq" id="WP_131851277.1">
    <property type="nucleotide sequence ID" value="NZ_SKFH01000007.1"/>
</dbReference>
<keyword evidence="4 6" id="KW-0697">Rotamase</keyword>
<sequence>MHFKSLLSAAALGLLLAGCKDFKKTKGGMPYKIISQSGAQKVKNNEWIKFNYVVTITNGNKDSVLQSSYERGTPFYMPVTAQTQPYDLSEVLPMLHKGDSLIMVQSVDTFLRRSPQGAPPYFQKGGKLTTRIRVVDIFADQKAANDDEVKTRELAFKNDVKLQAKIREDQQKIQQFLGASAGQAQQTPSGVYVLVTQPGTGAKAQKGDFVDVYYTGRTINGVVFDSNIDTAFHHPQPLSFQLAQGQMLKGFDEAIQLLKKGDKARMLIPSPLAYGENPPPGGKIGPNEILVFDVELREVSTADPRAAMPPPPPPAAGGDGHGH</sequence>
<protein>
    <recommendedName>
        <fullName evidence="3 6">peptidylprolyl isomerase</fullName>
        <ecNumber evidence="3 6">5.2.1.8</ecNumber>
    </recommendedName>
</protein>
<accession>A0A4R4E6D4</accession>
<evidence type="ECO:0000256" key="3">
    <source>
        <dbReference type="ARBA" id="ARBA00013194"/>
    </source>
</evidence>
<dbReference type="GO" id="GO:0003755">
    <property type="term" value="F:peptidyl-prolyl cis-trans isomerase activity"/>
    <property type="evidence" value="ECO:0007669"/>
    <property type="project" value="UniProtKB-KW"/>
</dbReference>